<dbReference type="OrthoDB" id="10548453at2759"/>
<dbReference type="GO" id="GO:0006355">
    <property type="term" value="P:regulation of DNA-templated transcription"/>
    <property type="evidence" value="ECO:0007669"/>
    <property type="project" value="InterPro"/>
</dbReference>
<dbReference type="PROSITE" id="PS50952">
    <property type="entry name" value="KIX"/>
    <property type="match status" value="1"/>
</dbReference>
<evidence type="ECO:0000313" key="4">
    <source>
        <dbReference type="EMBL" id="VDK24290.1"/>
    </source>
</evidence>
<evidence type="ECO:0000256" key="2">
    <source>
        <dbReference type="SAM" id="MobiDB-lite"/>
    </source>
</evidence>
<feature type="compositionally biased region" description="Polar residues" evidence="2">
    <location>
        <begin position="1"/>
        <end position="13"/>
    </location>
</feature>
<keyword evidence="5" id="KW-1185">Reference proteome</keyword>
<dbReference type="AlphaFoldDB" id="A0A0R3VXD7"/>
<dbReference type="WBParaSite" id="TASK_0000208101-mRNA-1">
    <property type="protein sequence ID" value="TASK_0000208101-mRNA-1"/>
    <property type="gene ID" value="TASK_0000208101"/>
</dbReference>
<reference evidence="4 5" key="2">
    <citation type="submission" date="2018-11" db="EMBL/GenBank/DDBJ databases">
        <authorList>
            <consortium name="Pathogen Informatics"/>
        </authorList>
    </citation>
    <scope>NUCLEOTIDE SEQUENCE [LARGE SCALE GENOMIC DNA]</scope>
</reference>
<evidence type="ECO:0000259" key="3">
    <source>
        <dbReference type="PROSITE" id="PS50952"/>
    </source>
</evidence>
<accession>A0A0R3VXD7</accession>
<dbReference type="EMBL" id="UYRS01000968">
    <property type="protein sequence ID" value="VDK24290.1"/>
    <property type="molecule type" value="Genomic_DNA"/>
</dbReference>
<dbReference type="Gene3D" id="1.10.246.20">
    <property type="entry name" value="Coactivator CBP, KIX domain"/>
    <property type="match status" value="1"/>
</dbReference>
<gene>
    <name evidence="4" type="ORF">TASK_LOCUS2082</name>
</gene>
<reference evidence="6" key="1">
    <citation type="submission" date="2017-02" db="UniProtKB">
        <authorList>
            <consortium name="WormBaseParasite"/>
        </authorList>
    </citation>
    <scope>IDENTIFICATION</scope>
</reference>
<feature type="domain" description="KIX" evidence="3">
    <location>
        <begin position="92"/>
        <end position="171"/>
    </location>
</feature>
<feature type="region of interest" description="Disordered" evidence="2">
    <location>
        <begin position="1"/>
        <end position="34"/>
    </location>
</feature>
<dbReference type="GO" id="GO:0003712">
    <property type="term" value="F:transcription coregulator activity"/>
    <property type="evidence" value="ECO:0007669"/>
    <property type="project" value="InterPro"/>
</dbReference>
<keyword evidence="1" id="KW-0539">Nucleus</keyword>
<dbReference type="Proteomes" id="UP000282613">
    <property type="component" value="Unassembled WGS sequence"/>
</dbReference>
<protein>
    <submittedName>
        <fullName evidence="6">KIX domain-containing protein</fullName>
    </submittedName>
</protein>
<evidence type="ECO:0000256" key="1">
    <source>
        <dbReference type="ARBA" id="ARBA00023242"/>
    </source>
</evidence>
<evidence type="ECO:0000313" key="5">
    <source>
        <dbReference type="Proteomes" id="UP000282613"/>
    </source>
</evidence>
<dbReference type="InterPro" id="IPR036529">
    <property type="entry name" value="KIX_dom_sf"/>
</dbReference>
<feature type="compositionally biased region" description="Low complexity" evidence="2">
    <location>
        <begin position="14"/>
        <end position="32"/>
    </location>
</feature>
<dbReference type="InterPro" id="IPR003101">
    <property type="entry name" value="KIX_dom"/>
</dbReference>
<proteinExistence type="predicted"/>
<evidence type="ECO:0000313" key="6">
    <source>
        <dbReference type="WBParaSite" id="TASK_0000208101-mRNA-1"/>
    </source>
</evidence>
<organism evidence="6">
    <name type="scientific">Taenia asiatica</name>
    <name type="common">Asian tapeworm</name>
    <dbReference type="NCBI Taxonomy" id="60517"/>
    <lineage>
        <taxon>Eukaryota</taxon>
        <taxon>Metazoa</taxon>
        <taxon>Spiralia</taxon>
        <taxon>Lophotrochozoa</taxon>
        <taxon>Platyhelminthes</taxon>
        <taxon>Cestoda</taxon>
        <taxon>Eucestoda</taxon>
        <taxon>Cyclophyllidea</taxon>
        <taxon>Taeniidae</taxon>
        <taxon>Taenia</taxon>
    </lineage>
</organism>
<sequence length="176" mass="19647">MADDSSNARIQATDSIPPSQQSDQPDSTSRSQFNGVSGVIAGQAEASQQFNIPCSTVCTTSERLAAVIHAYSQSIHADGAANHPPLIASDNRENEGWRAAFDADFRSSLVRIMAKFITPDLHPSFYNHQRVIDYFEALCRLENSIWTTSSSMEAYYRLLFRVCREIRRNHGESDQT</sequence>
<name>A0A0R3VXD7_TAEAS</name>
<dbReference type="SUPFAM" id="SSF47040">
    <property type="entry name" value="Kix domain of CBP (creb binding protein)"/>
    <property type="match status" value="1"/>
</dbReference>